<protein>
    <submittedName>
        <fullName evidence="1">Uncharacterized protein</fullName>
    </submittedName>
</protein>
<feature type="non-terminal residue" evidence="1">
    <location>
        <position position="118"/>
    </location>
</feature>
<dbReference type="Proteomes" id="UP001219934">
    <property type="component" value="Unassembled WGS sequence"/>
</dbReference>
<accession>A0AAD6FEX5</accession>
<dbReference type="EMBL" id="JAPTMU010000015">
    <property type="protein sequence ID" value="KAJ4931373.1"/>
    <property type="molecule type" value="Genomic_DNA"/>
</dbReference>
<sequence length="118" mass="12554">MCVKLQQPSAVCSVGNSGGCAAGNVNMDPSSSELLPWTRCFLLSVRPAMAPEQPEGVKSRAPLTSLPNNALLKGRMGWRRKPSTIPFLSAAPRRLSVPRLAVKLAEASSPALPLTIFK</sequence>
<evidence type="ECO:0000313" key="1">
    <source>
        <dbReference type="EMBL" id="KAJ4931373.1"/>
    </source>
</evidence>
<comment type="caution">
    <text evidence="1">The sequence shown here is derived from an EMBL/GenBank/DDBJ whole genome shotgun (WGS) entry which is preliminary data.</text>
</comment>
<name>A0AAD6FEX5_9TELE</name>
<evidence type="ECO:0000313" key="2">
    <source>
        <dbReference type="Proteomes" id="UP001219934"/>
    </source>
</evidence>
<keyword evidence="2" id="KW-1185">Reference proteome</keyword>
<dbReference type="AlphaFoldDB" id="A0AAD6FEX5"/>
<gene>
    <name evidence="1" type="ORF">JOQ06_025670</name>
</gene>
<organism evidence="1 2">
    <name type="scientific">Pogonophryne albipinna</name>
    <dbReference type="NCBI Taxonomy" id="1090488"/>
    <lineage>
        <taxon>Eukaryota</taxon>
        <taxon>Metazoa</taxon>
        <taxon>Chordata</taxon>
        <taxon>Craniata</taxon>
        <taxon>Vertebrata</taxon>
        <taxon>Euteleostomi</taxon>
        <taxon>Actinopterygii</taxon>
        <taxon>Neopterygii</taxon>
        <taxon>Teleostei</taxon>
        <taxon>Neoteleostei</taxon>
        <taxon>Acanthomorphata</taxon>
        <taxon>Eupercaria</taxon>
        <taxon>Perciformes</taxon>
        <taxon>Notothenioidei</taxon>
        <taxon>Pogonophryne</taxon>
    </lineage>
</organism>
<reference evidence="1" key="1">
    <citation type="submission" date="2022-11" db="EMBL/GenBank/DDBJ databases">
        <title>Chromosome-level genome of Pogonophryne albipinna.</title>
        <authorList>
            <person name="Jo E."/>
        </authorList>
    </citation>
    <scope>NUCLEOTIDE SEQUENCE</scope>
    <source>
        <strain evidence="1">SGF0006</strain>
        <tissue evidence="1">Muscle</tissue>
    </source>
</reference>
<proteinExistence type="predicted"/>